<proteinExistence type="predicted"/>
<name>A0ABR2KQM7_9EUKA</name>
<gene>
    <name evidence="1" type="ORF">M9Y10_021834</name>
</gene>
<reference evidence="1 2" key="1">
    <citation type="submission" date="2024-04" db="EMBL/GenBank/DDBJ databases">
        <title>Tritrichomonas musculus Genome.</title>
        <authorList>
            <person name="Alves-Ferreira E."/>
            <person name="Grigg M."/>
            <person name="Lorenzi H."/>
            <person name="Galac M."/>
        </authorList>
    </citation>
    <scope>NUCLEOTIDE SEQUENCE [LARGE SCALE GENOMIC DNA]</scope>
    <source>
        <strain evidence="1 2">EAF2021</strain>
    </source>
</reference>
<keyword evidence="2" id="KW-1185">Reference proteome</keyword>
<dbReference type="EMBL" id="JAPFFF010000003">
    <property type="protein sequence ID" value="KAK8893414.1"/>
    <property type="molecule type" value="Genomic_DNA"/>
</dbReference>
<evidence type="ECO:0008006" key="3">
    <source>
        <dbReference type="Google" id="ProtNLM"/>
    </source>
</evidence>
<accession>A0ABR2KQM7</accession>
<protein>
    <recommendedName>
        <fullName evidence="3">BTB domain-containing protein</fullName>
    </recommendedName>
</protein>
<sequence length="230" mass="26726">MSELFILDQMELEKEVSSSLQKDLKIIHRKKTYSVISFIAAGKSRYIYNLFLSDPLIVSIELNLPKGDLTPIINFLNGEPFSNPSNSIIFLYEAAIELEIEELIITLQKQNTVNFDYSTAIRLFKLSFVHGFDCPLIVNYIQDNINENFANELFAQLSEAQLDFLLKKANFSLNQRMLILNNFDFTKKPNNRLCKYIKDPSVLLSNPNLNLNTLRYVLLERFFNIHENEE</sequence>
<evidence type="ECO:0000313" key="1">
    <source>
        <dbReference type="EMBL" id="KAK8893414.1"/>
    </source>
</evidence>
<evidence type="ECO:0000313" key="2">
    <source>
        <dbReference type="Proteomes" id="UP001470230"/>
    </source>
</evidence>
<comment type="caution">
    <text evidence="1">The sequence shown here is derived from an EMBL/GenBank/DDBJ whole genome shotgun (WGS) entry which is preliminary data.</text>
</comment>
<dbReference type="Proteomes" id="UP001470230">
    <property type="component" value="Unassembled WGS sequence"/>
</dbReference>
<organism evidence="1 2">
    <name type="scientific">Tritrichomonas musculus</name>
    <dbReference type="NCBI Taxonomy" id="1915356"/>
    <lineage>
        <taxon>Eukaryota</taxon>
        <taxon>Metamonada</taxon>
        <taxon>Parabasalia</taxon>
        <taxon>Tritrichomonadida</taxon>
        <taxon>Tritrichomonadidae</taxon>
        <taxon>Tritrichomonas</taxon>
    </lineage>
</organism>